<keyword evidence="2" id="KW-0677">Repeat</keyword>
<dbReference type="Proteomes" id="UP001214638">
    <property type="component" value="Unassembled WGS sequence"/>
</dbReference>
<feature type="repeat" description="WD" evidence="3">
    <location>
        <begin position="163"/>
        <end position="195"/>
    </location>
</feature>
<sequence length="314" mass="35530">MVEHVNCSSKRLHKNCISSLSLYENRIATGGKDSTVNLLEISNSEFNVVHTFNLLNENIIRFNANSVDLFNENILCGTSAGIIYSIDAHSGNINKIAAHTNAVTCVKLLSFERNLILSTSFDKKGKVWDTRHTKVPLYELIGHTANVNFADTFPFQENKNDYTVTFGESYERILTVASDRTARLWNLNSGTHLAFAVPATLSQNVECCRLIMKKPHFIFAIGLDAEYLLIYSSKLKKPITTLSLGEHTWITCIEWIPDFLIVGTNLGQIYLIRDASTLWKLIATIIKFKYIQLLVQKLDWDDGSPQNQKLQRIL</sequence>
<dbReference type="KEGG" id="bdw:94336480"/>
<dbReference type="PROSITE" id="PS50082">
    <property type="entry name" value="WD_REPEATS_2"/>
    <property type="match status" value="1"/>
</dbReference>
<dbReference type="Pfam" id="PF00400">
    <property type="entry name" value="WD40"/>
    <property type="match status" value="1"/>
</dbReference>
<evidence type="ECO:0000313" key="4">
    <source>
        <dbReference type="EMBL" id="KAK2194887.1"/>
    </source>
</evidence>
<dbReference type="InterPro" id="IPR036322">
    <property type="entry name" value="WD40_repeat_dom_sf"/>
</dbReference>
<dbReference type="SUPFAM" id="SSF50978">
    <property type="entry name" value="WD40 repeat-like"/>
    <property type="match status" value="1"/>
</dbReference>
<dbReference type="Gene3D" id="2.130.10.10">
    <property type="entry name" value="YVTN repeat-like/Quinoprotein amine dehydrogenase"/>
    <property type="match status" value="2"/>
</dbReference>
<name>A0AAD9PM58_9APIC</name>
<dbReference type="InterPro" id="IPR015943">
    <property type="entry name" value="WD40/YVTN_repeat-like_dom_sf"/>
</dbReference>
<comment type="caution">
    <text evidence="5">The sequence shown here is derived from an EMBL/GenBank/DDBJ whole genome shotgun (WGS) entry which is preliminary data.</text>
</comment>
<dbReference type="InterPro" id="IPR001680">
    <property type="entry name" value="WD40_rpt"/>
</dbReference>
<keyword evidence="1 3" id="KW-0853">WD repeat</keyword>
<keyword evidence="6" id="KW-1185">Reference proteome</keyword>
<accession>A0AAD9PM58</accession>
<dbReference type="EMBL" id="JALLKP010000002">
    <property type="protein sequence ID" value="KAK2196933.1"/>
    <property type="molecule type" value="Genomic_DNA"/>
</dbReference>
<protein>
    <submittedName>
        <fullName evidence="5">Bifunctional WD40-YVTN repeat-like-containing domain superfamily/WD40-repeat-containing domain superfamily/WD40 repeat/Ribosomal RNA-processing protein Rrp9-like</fullName>
    </submittedName>
</protein>
<evidence type="ECO:0000256" key="1">
    <source>
        <dbReference type="ARBA" id="ARBA00022574"/>
    </source>
</evidence>
<dbReference type="RefSeq" id="XP_067803775.1">
    <property type="nucleotide sequence ID" value="XM_067947211.1"/>
</dbReference>
<dbReference type="SMART" id="SM00320">
    <property type="entry name" value="WD40"/>
    <property type="match status" value="4"/>
</dbReference>
<gene>
    <name evidence="5" type="ORF">BdWA1_002182</name>
    <name evidence="4" type="ORF">BdWA1_003632</name>
</gene>
<evidence type="ECO:0000256" key="3">
    <source>
        <dbReference type="PROSITE-ProRule" id="PRU00221"/>
    </source>
</evidence>
<dbReference type="EMBL" id="JALLKP010000030">
    <property type="protein sequence ID" value="KAK2194887.1"/>
    <property type="molecule type" value="Genomic_DNA"/>
</dbReference>
<organism evidence="5 6">
    <name type="scientific">Babesia duncani</name>
    <dbReference type="NCBI Taxonomy" id="323732"/>
    <lineage>
        <taxon>Eukaryota</taxon>
        <taxon>Sar</taxon>
        <taxon>Alveolata</taxon>
        <taxon>Apicomplexa</taxon>
        <taxon>Aconoidasida</taxon>
        <taxon>Piroplasmida</taxon>
        <taxon>Babesiidae</taxon>
        <taxon>Babesia</taxon>
    </lineage>
</organism>
<dbReference type="AlphaFoldDB" id="A0AAD9PM58"/>
<dbReference type="PANTHER" id="PTHR10971">
    <property type="entry name" value="MRNA EXPORT FACTOR AND BUB3"/>
    <property type="match status" value="1"/>
</dbReference>
<dbReference type="GeneID" id="94336480"/>
<evidence type="ECO:0000256" key="2">
    <source>
        <dbReference type="ARBA" id="ARBA00022737"/>
    </source>
</evidence>
<evidence type="ECO:0000313" key="5">
    <source>
        <dbReference type="EMBL" id="KAK2196933.1"/>
    </source>
</evidence>
<reference evidence="5" key="1">
    <citation type="journal article" date="2023" name="Nat. Microbiol.">
        <title>Babesia duncani multi-omics identifies virulence factors and drug targets.</title>
        <authorList>
            <person name="Singh P."/>
            <person name="Lonardi S."/>
            <person name="Liang Q."/>
            <person name="Vydyam P."/>
            <person name="Khabirova E."/>
            <person name="Fang T."/>
            <person name="Gihaz S."/>
            <person name="Thekkiniath J."/>
            <person name="Munshi M."/>
            <person name="Abel S."/>
            <person name="Ciampossin L."/>
            <person name="Batugedara G."/>
            <person name="Gupta M."/>
            <person name="Lu X.M."/>
            <person name="Lenz T."/>
            <person name="Chakravarty S."/>
            <person name="Cornillot E."/>
            <person name="Hu Y."/>
            <person name="Ma W."/>
            <person name="Gonzalez L.M."/>
            <person name="Sanchez S."/>
            <person name="Estrada K."/>
            <person name="Sanchez-Flores A."/>
            <person name="Montero E."/>
            <person name="Harb O.S."/>
            <person name="Le Roch K.G."/>
            <person name="Mamoun C.B."/>
        </authorList>
    </citation>
    <scope>NUCLEOTIDE SEQUENCE</scope>
    <source>
        <strain evidence="5">WA1</strain>
    </source>
</reference>
<proteinExistence type="predicted"/>
<evidence type="ECO:0000313" key="6">
    <source>
        <dbReference type="Proteomes" id="UP001214638"/>
    </source>
</evidence>